<reference evidence="2" key="1">
    <citation type="submission" date="2018-05" db="EMBL/GenBank/DDBJ databases">
        <authorList>
            <person name="Lanie J.A."/>
            <person name="Ng W.-L."/>
            <person name="Kazmierczak K.M."/>
            <person name="Andrzejewski T.M."/>
            <person name="Davidsen T.M."/>
            <person name="Wayne K.J."/>
            <person name="Tettelin H."/>
            <person name="Glass J.I."/>
            <person name="Rusch D."/>
            <person name="Podicherti R."/>
            <person name="Tsui H.-C.T."/>
            <person name="Winkler M.E."/>
        </authorList>
    </citation>
    <scope>NUCLEOTIDE SEQUENCE</scope>
</reference>
<keyword evidence="1" id="KW-0812">Transmembrane</keyword>
<keyword evidence="1" id="KW-1133">Transmembrane helix</keyword>
<gene>
    <name evidence="2" type="ORF">METZ01_LOCUS96611</name>
</gene>
<feature type="transmembrane region" description="Helical" evidence="1">
    <location>
        <begin position="98"/>
        <end position="118"/>
    </location>
</feature>
<feature type="transmembrane region" description="Helical" evidence="1">
    <location>
        <begin position="40"/>
        <end position="59"/>
    </location>
</feature>
<protein>
    <submittedName>
        <fullName evidence="2">Uncharacterized protein</fullName>
    </submittedName>
</protein>
<dbReference type="EMBL" id="UINC01009774">
    <property type="protein sequence ID" value="SVA43757.1"/>
    <property type="molecule type" value="Genomic_DNA"/>
</dbReference>
<feature type="transmembrane region" description="Helical" evidence="1">
    <location>
        <begin position="7"/>
        <end position="28"/>
    </location>
</feature>
<accession>A0A381VVT8</accession>
<evidence type="ECO:0000313" key="2">
    <source>
        <dbReference type="EMBL" id="SVA43757.1"/>
    </source>
</evidence>
<dbReference type="AlphaFoldDB" id="A0A381VVT8"/>
<name>A0A381VVT8_9ZZZZ</name>
<proteinExistence type="predicted"/>
<keyword evidence="1" id="KW-0472">Membrane</keyword>
<feature type="transmembrane region" description="Helical" evidence="1">
    <location>
        <begin position="71"/>
        <end position="92"/>
    </location>
</feature>
<organism evidence="2">
    <name type="scientific">marine metagenome</name>
    <dbReference type="NCBI Taxonomy" id="408172"/>
    <lineage>
        <taxon>unclassified sequences</taxon>
        <taxon>metagenomes</taxon>
        <taxon>ecological metagenomes</taxon>
    </lineage>
</organism>
<evidence type="ECO:0000256" key="1">
    <source>
        <dbReference type="SAM" id="Phobius"/>
    </source>
</evidence>
<sequence>MNLKIVFRIGAVVFLINALGLLFSTGTFFEMANLTMSPSLLTVGQFMGVTFLILALLYWRTPDLAGQGIASFGQLFAIFHGLWVLIIGYHIVSGQASGATAYGNIIVTAVIGILFLVYSKKSD</sequence>